<dbReference type="SUPFAM" id="SSF57903">
    <property type="entry name" value="FYVE/PHD zinc finger"/>
    <property type="match status" value="1"/>
</dbReference>
<evidence type="ECO:0000313" key="2">
    <source>
        <dbReference type="Proteomes" id="UP001152795"/>
    </source>
</evidence>
<dbReference type="Proteomes" id="UP001152795">
    <property type="component" value="Unassembled WGS sequence"/>
</dbReference>
<dbReference type="CDD" id="cd15489">
    <property type="entry name" value="PHD_SF"/>
    <property type="match status" value="1"/>
</dbReference>
<organism evidence="1 2">
    <name type="scientific">Paramuricea clavata</name>
    <name type="common">Red gorgonian</name>
    <name type="synonym">Violescent sea-whip</name>
    <dbReference type="NCBI Taxonomy" id="317549"/>
    <lineage>
        <taxon>Eukaryota</taxon>
        <taxon>Metazoa</taxon>
        <taxon>Cnidaria</taxon>
        <taxon>Anthozoa</taxon>
        <taxon>Octocorallia</taxon>
        <taxon>Malacalcyonacea</taxon>
        <taxon>Plexauridae</taxon>
        <taxon>Paramuricea</taxon>
    </lineage>
</organism>
<evidence type="ECO:0000313" key="1">
    <source>
        <dbReference type="EMBL" id="CAB3994409.1"/>
    </source>
</evidence>
<feature type="non-terminal residue" evidence="1">
    <location>
        <position position="1"/>
    </location>
</feature>
<dbReference type="EMBL" id="CACRXK020002457">
    <property type="protein sequence ID" value="CAB3994409.1"/>
    <property type="molecule type" value="Genomic_DNA"/>
</dbReference>
<keyword evidence="2" id="KW-1185">Reference proteome</keyword>
<dbReference type="SUPFAM" id="SSF54001">
    <property type="entry name" value="Cysteine proteinases"/>
    <property type="match status" value="1"/>
</dbReference>
<dbReference type="InterPro" id="IPR011011">
    <property type="entry name" value="Znf_FYVE_PHD"/>
</dbReference>
<dbReference type="PANTHER" id="PTHR47526">
    <property type="entry name" value="ATP-DEPENDENT DNA HELICASE"/>
    <property type="match status" value="1"/>
</dbReference>
<reference evidence="1" key="1">
    <citation type="submission" date="2020-04" db="EMBL/GenBank/DDBJ databases">
        <authorList>
            <person name="Alioto T."/>
            <person name="Alioto T."/>
            <person name="Gomez Garrido J."/>
        </authorList>
    </citation>
    <scope>NUCLEOTIDE SEQUENCE</scope>
    <source>
        <strain evidence="1">A484AB</strain>
    </source>
</reference>
<name>A0A7D9DYE2_PARCT</name>
<dbReference type="Gene3D" id="3.30.40.10">
    <property type="entry name" value="Zinc/RING finger domain, C3HC4 (zinc finger)"/>
    <property type="match status" value="1"/>
</dbReference>
<accession>A0A7D9DYE2</accession>
<sequence length="398" mass="44413">AVCRNLIPILTDTSRPLLIQGVLAKTAIIDYVASFFKNLIPLINTMHPPNQPSIHVSSICIEDKHDEEKLSTKCLPPVEAADPVSYLVLETSFYMKDQFKNFRSLHAYNQMVSGFITKLVPQKLVLPLQQQSMVMEDLKLPKFGHGKKGVKKNGVKKNVSASFFEEASSMETICLCKKKVNTGDKLLKCHNNSCSSGKLFHLQCMSCKRYPNNHKSSWTCNQCKLDNICATKYTKPQLFSSPESSVDNGPEIVYFGTNEAEQVDKYSILASLTNHDFDVIESPTGWFVGISLFYDVILDDLQQQVENLVGEDFREINVVPIQQQSNGSDCGVFAIAFATNLYFAEELSNSSSEKCTQQYFGGGTASVYGSNPTNTASGYRFYPKPCFFCELFEDALSS</sequence>
<dbReference type="AlphaFoldDB" id="A0A7D9DYE2"/>
<dbReference type="PANTHER" id="PTHR47526:SF3">
    <property type="entry name" value="PHD-TYPE DOMAIN-CONTAINING PROTEIN"/>
    <property type="match status" value="1"/>
</dbReference>
<gene>
    <name evidence="1" type="ORF">PACLA_8A078644</name>
</gene>
<protein>
    <submittedName>
        <fullName evidence="1">Chromatin modification-related YNG2</fullName>
    </submittedName>
</protein>
<comment type="caution">
    <text evidence="1">The sequence shown here is derived from an EMBL/GenBank/DDBJ whole genome shotgun (WGS) entry which is preliminary data.</text>
</comment>
<feature type="non-terminal residue" evidence="1">
    <location>
        <position position="398"/>
    </location>
</feature>
<dbReference type="Gene3D" id="3.40.395.10">
    <property type="entry name" value="Adenoviral Proteinase, Chain A"/>
    <property type="match status" value="1"/>
</dbReference>
<dbReference type="InterPro" id="IPR038765">
    <property type="entry name" value="Papain-like_cys_pep_sf"/>
</dbReference>
<proteinExistence type="predicted"/>
<dbReference type="InterPro" id="IPR013083">
    <property type="entry name" value="Znf_RING/FYVE/PHD"/>
</dbReference>